<organism evidence="1 2">
    <name type="scientific">Mycena indigotica</name>
    <dbReference type="NCBI Taxonomy" id="2126181"/>
    <lineage>
        <taxon>Eukaryota</taxon>
        <taxon>Fungi</taxon>
        <taxon>Dikarya</taxon>
        <taxon>Basidiomycota</taxon>
        <taxon>Agaricomycotina</taxon>
        <taxon>Agaricomycetes</taxon>
        <taxon>Agaricomycetidae</taxon>
        <taxon>Agaricales</taxon>
        <taxon>Marasmiineae</taxon>
        <taxon>Mycenaceae</taxon>
        <taxon>Mycena</taxon>
    </lineage>
</organism>
<keyword evidence="2" id="KW-1185">Reference proteome</keyword>
<dbReference type="EMBL" id="JACAZF010000013">
    <property type="protein sequence ID" value="KAF7291324.1"/>
    <property type="molecule type" value="Genomic_DNA"/>
</dbReference>
<proteinExistence type="predicted"/>
<protein>
    <submittedName>
        <fullName evidence="1">Uncharacterized protein</fullName>
    </submittedName>
</protein>
<reference evidence="1" key="1">
    <citation type="submission" date="2020-05" db="EMBL/GenBank/DDBJ databases">
        <title>Mycena genomes resolve the evolution of fungal bioluminescence.</title>
        <authorList>
            <person name="Tsai I.J."/>
        </authorList>
    </citation>
    <scope>NUCLEOTIDE SEQUENCE</scope>
    <source>
        <strain evidence="1">171206Taipei</strain>
    </source>
</reference>
<dbReference type="GeneID" id="59351756"/>
<evidence type="ECO:0000313" key="2">
    <source>
        <dbReference type="Proteomes" id="UP000636479"/>
    </source>
</evidence>
<sequence>MIAPPPGNTPLQPAAAAGVYAGNNARYGPVWSNVFGDRKGKMFSDLEACKPSVHNYQGVFNGGGGKAGDRSGTCGEGDNTCSWRCVTYAMSQGEYSAGTLYHGTASERKDRGMKRSTFEMSAS</sequence>
<comment type="caution">
    <text evidence="1">The sequence shown here is derived from an EMBL/GenBank/DDBJ whole genome shotgun (WGS) entry which is preliminary data.</text>
</comment>
<dbReference type="RefSeq" id="XP_037214446.1">
    <property type="nucleotide sequence ID" value="XM_037369240.1"/>
</dbReference>
<gene>
    <name evidence="1" type="ORF">MIND_01276900</name>
</gene>
<accession>A0A8H6VX20</accession>
<name>A0A8H6VX20_9AGAR</name>
<evidence type="ECO:0000313" key="1">
    <source>
        <dbReference type="EMBL" id="KAF7291324.1"/>
    </source>
</evidence>
<dbReference type="AlphaFoldDB" id="A0A8H6VX20"/>
<dbReference type="Proteomes" id="UP000636479">
    <property type="component" value="Unassembled WGS sequence"/>
</dbReference>